<evidence type="ECO:0000313" key="3">
    <source>
        <dbReference type="Proteomes" id="UP000828390"/>
    </source>
</evidence>
<gene>
    <name evidence="2" type="ORF">DPMN_104478</name>
</gene>
<feature type="compositionally biased region" description="Basic and acidic residues" evidence="1">
    <location>
        <begin position="128"/>
        <end position="145"/>
    </location>
</feature>
<reference evidence="2" key="1">
    <citation type="journal article" date="2019" name="bioRxiv">
        <title>The Genome of the Zebra Mussel, Dreissena polymorpha: A Resource for Invasive Species Research.</title>
        <authorList>
            <person name="McCartney M.A."/>
            <person name="Auch B."/>
            <person name="Kono T."/>
            <person name="Mallez S."/>
            <person name="Zhang Y."/>
            <person name="Obille A."/>
            <person name="Becker A."/>
            <person name="Abrahante J.E."/>
            <person name="Garbe J."/>
            <person name="Badalamenti J.P."/>
            <person name="Herman A."/>
            <person name="Mangelson H."/>
            <person name="Liachko I."/>
            <person name="Sullivan S."/>
            <person name="Sone E.D."/>
            <person name="Koren S."/>
            <person name="Silverstein K.A.T."/>
            <person name="Beckman K.B."/>
            <person name="Gohl D.M."/>
        </authorList>
    </citation>
    <scope>NUCLEOTIDE SEQUENCE</scope>
    <source>
        <strain evidence="2">Duluth1</strain>
        <tissue evidence="2">Whole animal</tissue>
    </source>
</reference>
<evidence type="ECO:0000256" key="1">
    <source>
        <dbReference type="SAM" id="MobiDB-lite"/>
    </source>
</evidence>
<name>A0A9D4K165_DREPO</name>
<evidence type="ECO:0000313" key="2">
    <source>
        <dbReference type="EMBL" id="KAH3831216.1"/>
    </source>
</evidence>
<dbReference type="EMBL" id="JAIWYP010000004">
    <property type="protein sequence ID" value="KAH3831216.1"/>
    <property type="molecule type" value="Genomic_DNA"/>
</dbReference>
<organism evidence="2 3">
    <name type="scientific">Dreissena polymorpha</name>
    <name type="common">Zebra mussel</name>
    <name type="synonym">Mytilus polymorpha</name>
    <dbReference type="NCBI Taxonomy" id="45954"/>
    <lineage>
        <taxon>Eukaryota</taxon>
        <taxon>Metazoa</taxon>
        <taxon>Spiralia</taxon>
        <taxon>Lophotrochozoa</taxon>
        <taxon>Mollusca</taxon>
        <taxon>Bivalvia</taxon>
        <taxon>Autobranchia</taxon>
        <taxon>Heteroconchia</taxon>
        <taxon>Euheterodonta</taxon>
        <taxon>Imparidentia</taxon>
        <taxon>Neoheterodontei</taxon>
        <taxon>Myida</taxon>
        <taxon>Dreissenoidea</taxon>
        <taxon>Dreissenidae</taxon>
        <taxon>Dreissena</taxon>
    </lineage>
</organism>
<proteinExistence type="predicted"/>
<protein>
    <submittedName>
        <fullName evidence="2">Uncharacterized protein</fullName>
    </submittedName>
</protein>
<dbReference type="AlphaFoldDB" id="A0A9D4K165"/>
<dbReference type="Proteomes" id="UP000828390">
    <property type="component" value="Unassembled WGS sequence"/>
</dbReference>
<sequence>MYGQTLTETDTEERSSVREIHDMYARAIFGRAMYTQLLDHLENIFNPMLSAFRPGQRCSTTLLKIAEDWKRALDEDNYLATVLMDLSKAFDFPIVQSSSTPHKRTNAERARPRQHAHTVPPEPPTAKTSRDKRTLIHPLAAHDNRSVNGRPRSLTKPHPESSSPKPDRLPNIKAVYKTGLFLLYMYIIIY</sequence>
<accession>A0A9D4K165</accession>
<comment type="caution">
    <text evidence="2">The sequence shown here is derived from an EMBL/GenBank/DDBJ whole genome shotgun (WGS) entry which is preliminary data.</text>
</comment>
<reference evidence="2" key="2">
    <citation type="submission" date="2020-11" db="EMBL/GenBank/DDBJ databases">
        <authorList>
            <person name="McCartney M.A."/>
            <person name="Auch B."/>
            <person name="Kono T."/>
            <person name="Mallez S."/>
            <person name="Becker A."/>
            <person name="Gohl D.M."/>
            <person name="Silverstein K.A.T."/>
            <person name="Koren S."/>
            <person name="Bechman K.B."/>
            <person name="Herman A."/>
            <person name="Abrahante J.E."/>
            <person name="Garbe J."/>
        </authorList>
    </citation>
    <scope>NUCLEOTIDE SEQUENCE</scope>
    <source>
        <strain evidence="2">Duluth1</strain>
        <tissue evidence="2">Whole animal</tissue>
    </source>
</reference>
<keyword evidence="3" id="KW-1185">Reference proteome</keyword>
<feature type="region of interest" description="Disordered" evidence="1">
    <location>
        <begin position="97"/>
        <end position="170"/>
    </location>
</feature>